<dbReference type="AlphaFoldDB" id="A0A9Q0RYV1"/>
<dbReference type="EMBL" id="WJQU01000003">
    <property type="protein sequence ID" value="KAJ6637546.1"/>
    <property type="molecule type" value="Genomic_DNA"/>
</dbReference>
<organism evidence="1 2">
    <name type="scientific">Pseudolycoriella hygida</name>
    <dbReference type="NCBI Taxonomy" id="35572"/>
    <lineage>
        <taxon>Eukaryota</taxon>
        <taxon>Metazoa</taxon>
        <taxon>Ecdysozoa</taxon>
        <taxon>Arthropoda</taxon>
        <taxon>Hexapoda</taxon>
        <taxon>Insecta</taxon>
        <taxon>Pterygota</taxon>
        <taxon>Neoptera</taxon>
        <taxon>Endopterygota</taxon>
        <taxon>Diptera</taxon>
        <taxon>Nematocera</taxon>
        <taxon>Sciaroidea</taxon>
        <taxon>Sciaridae</taxon>
        <taxon>Pseudolycoriella</taxon>
    </lineage>
</organism>
<proteinExistence type="predicted"/>
<sequence>MIRCIGHHLDFGVNAALRVALVFESDLGYACIRMASLQIQMIIALEKQRKCNSVNCFLV</sequence>
<dbReference type="Proteomes" id="UP001151699">
    <property type="component" value="Chromosome X"/>
</dbReference>
<evidence type="ECO:0000313" key="1">
    <source>
        <dbReference type="EMBL" id="KAJ6637546.1"/>
    </source>
</evidence>
<name>A0A9Q0RYV1_9DIPT</name>
<protein>
    <submittedName>
        <fullName evidence="1">Uncharacterized protein</fullName>
    </submittedName>
</protein>
<reference evidence="1" key="1">
    <citation type="submission" date="2022-07" db="EMBL/GenBank/DDBJ databases">
        <authorList>
            <person name="Trinca V."/>
            <person name="Uliana J.V.C."/>
            <person name="Torres T.T."/>
            <person name="Ward R.J."/>
            <person name="Monesi N."/>
        </authorList>
    </citation>
    <scope>NUCLEOTIDE SEQUENCE</scope>
    <source>
        <strain evidence="1">HSMRA1968</strain>
        <tissue evidence="1">Whole embryos</tissue>
    </source>
</reference>
<keyword evidence="2" id="KW-1185">Reference proteome</keyword>
<evidence type="ECO:0000313" key="2">
    <source>
        <dbReference type="Proteomes" id="UP001151699"/>
    </source>
</evidence>
<feature type="non-terminal residue" evidence="1">
    <location>
        <position position="1"/>
    </location>
</feature>
<gene>
    <name evidence="1" type="ORF">Bhyg_10277</name>
</gene>
<comment type="caution">
    <text evidence="1">The sequence shown here is derived from an EMBL/GenBank/DDBJ whole genome shotgun (WGS) entry which is preliminary data.</text>
</comment>
<accession>A0A9Q0RYV1</accession>